<evidence type="ECO:0000313" key="2">
    <source>
        <dbReference type="Proteomes" id="UP000281553"/>
    </source>
</evidence>
<sequence>MTPWNSRQTLRTRRQLTGESVGEYQRHLRVLAHKAFADSSLTDLETKILDIFLEGVASDEVRREFARNTPATIKKALEYAQQEEAAFLAVPQRDAAPPMTRDIFGPRPPPLVSVYATKPCQTREIGTQTA</sequence>
<gene>
    <name evidence="1" type="ORF">DILT_LOCUS18823</name>
</gene>
<evidence type="ECO:0008006" key="3">
    <source>
        <dbReference type="Google" id="ProtNLM"/>
    </source>
</evidence>
<accession>A0A3P7NI53</accession>
<organism evidence="1 2">
    <name type="scientific">Dibothriocephalus latus</name>
    <name type="common">Fish tapeworm</name>
    <name type="synonym">Diphyllobothrium latum</name>
    <dbReference type="NCBI Taxonomy" id="60516"/>
    <lineage>
        <taxon>Eukaryota</taxon>
        <taxon>Metazoa</taxon>
        <taxon>Spiralia</taxon>
        <taxon>Lophotrochozoa</taxon>
        <taxon>Platyhelminthes</taxon>
        <taxon>Cestoda</taxon>
        <taxon>Eucestoda</taxon>
        <taxon>Diphyllobothriidea</taxon>
        <taxon>Diphyllobothriidae</taxon>
        <taxon>Dibothriocephalus</taxon>
    </lineage>
</organism>
<keyword evidence="2" id="KW-1185">Reference proteome</keyword>
<protein>
    <recommendedName>
        <fullName evidence="3">Retrotransposon gag domain-containing protein</fullName>
    </recommendedName>
</protein>
<reference evidence="1 2" key="1">
    <citation type="submission" date="2018-11" db="EMBL/GenBank/DDBJ databases">
        <authorList>
            <consortium name="Pathogen Informatics"/>
        </authorList>
    </citation>
    <scope>NUCLEOTIDE SEQUENCE [LARGE SCALE GENOMIC DNA]</scope>
</reference>
<evidence type="ECO:0000313" key="1">
    <source>
        <dbReference type="EMBL" id="VDN42434.1"/>
    </source>
</evidence>
<name>A0A3P7NI53_DIBLA</name>
<feature type="non-terminal residue" evidence="1">
    <location>
        <position position="130"/>
    </location>
</feature>
<dbReference type="EMBL" id="UYRU01104642">
    <property type="protein sequence ID" value="VDN42434.1"/>
    <property type="molecule type" value="Genomic_DNA"/>
</dbReference>
<dbReference type="Proteomes" id="UP000281553">
    <property type="component" value="Unassembled WGS sequence"/>
</dbReference>
<dbReference type="OrthoDB" id="6277121at2759"/>
<dbReference type="AlphaFoldDB" id="A0A3P7NI53"/>
<proteinExistence type="predicted"/>